<dbReference type="InParanoid" id="A0A673YL91"/>
<reference evidence="18" key="2">
    <citation type="submission" date="2025-09" db="UniProtKB">
        <authorList>
            <consortium name="Ensembl"/>
        </authorList>
    </citation>
    <scope>IDENTIFICATION</scope>
</reference>
<evidence type="ECO:0000259" key="16">
    <source>
        <dbReference type="PROSITE" id="PS50011"/>
    </source>
</evidence>
<dbReference type="AlphaFoldDB" id="A0A673YL91"/>
<dbReference type="Pfam" id="PF00433">
    <property type="entry name" value="Pkinase_C"/>
    <property type="match status" value="1"/>
</dbReference>
<name>A0A673YL91_SALTR</name>
<evidence type="ECO:0000256" key="7">
    <source>
        <dbReference type="ARBA" id="ARBA00022741"/>
    </source>
</evidence>
<accession>A0A673YL91</accession>
<evidence type="ECO:0000256" key="5">
    <source>
        <dbReference type="ARBA" id="ARBA00022679"/>
    </source>
</evidence>
<dbReference type="EC" id="2.7.11.1" evidence="12"/>
<dbReference type="InterPro" id="IPR016239">
    <property type="entry name" value="Ribosomal_S6_kinase_II"/>
</dbReference>
<feature type="binding site" evidence="14">
    <location>
        <begin position="39"/>
        <end position="47"/>
    </location>
    <ligand>
        <name>ATP</name>
        <dbReference type="ChEBI" id="CHEBI:30616"/>
    </ligand>
</feature>
<comment type="catalytic activity">
    <reaction evidence="11 12">
        <text>L-seryl-[protein] + ATP = O-phospho-L-seryl-[protein] + ADP + H(+)</text>
        <dbReference type="Rhea" id="RHEA:17989"/>
        <dbReference type="Rhea" id="RHEA-COMP:9863"/>
        <dbReference type="Rhea" id="RHEA-COMP:11604"/>
        <dbReference type="ChEBI" id="CHEBI:15378"/>
        <dbReference type="ChEBI" id="CHEBI:29999"/>
        <dbReference type="ChEBI" id="CHEBI:30616"/>
        <dbReference type="ChEBI" id="CHEBI:83421"/>
        <dbReference type="ChEBI" id="CHEBI:456216"/>
        <dbReference type="EC" id="2.7.11.1"/>
    </reaction>
</comment>
<dbReference type="SMART" id="SM00133">
    <property type="entry name" value="S_TK_X"/>
    <property type="match status" value="1"/>
</dbReference>
<evidence type="ECO:0000256" key="3">
    <source>
        <dbReference type="ARBA" id="ARBA00022527"/>
    </source>
</evidence>
<dbReference type="InterPro" id="IPR017441">
    <property type="entry name" value="Protein_kinase_ATP_BS"/>
</dbReference>
<evidence type="ECO:0000256" key="6">
    <source>
        <dbReference type="ARBA" id="ARBA00022737"/>
    </source>
</evidence>
<dbReference type="PANTHER" id="PTHR24351">
    <property type="entry name" value="RIBOSOMAL PROTEIN S6 KINASE"/>
    <property type="match status" value="1"/>
</dbReference>
<dbReference type="PROSITE" id="PS00107">
    <property type="entry name" value="PROTEIN_KINASE_ATP"/>
    <property type="match status" value="2"/>
</dbReference>
<dbReference type="GO" id="GO:0006355">
    <property type="term" value="P:regulation of DNA-templated transcription"/>
    <property type="evidence" value="ECO:0007669"/>
    <property type="project" value="UniProtKB-ARBA"/>
</dbReference>
<dbReference type="Gene3D" id="1.10.510.10">
    <property type="entry name" value="Transferase(Phosphotransferase) domain 1"/>
    <property type="match status" value="2"/>
</dbReference>
<dbReference type="InterPro" id="IPR000719">
    <property type="entry name" value="Prot_kinase_dom"/>
</dbReference>
<gene>
    <name evidence="18" type="primary">LOC115161777</name>
</gene>
<dbReference type="GO" id="GO:0000287">
    <property type="term" value="F:magnesium ion binding"/>
    <property type="evidence" value="ECO:0007669"/>
    <property type="project" value="InterPro"/>
</dbReference>
<keyword evidence="4" id="KW-0597">Phosphoprotein</keyword>
<feature type="domain" description="AGC-kinase C-terminal" evidence="17">
    <location>
        <begin position="301"/>
        <end position="369"/>
    </location>
</feature>
<feature type="binding site" evidence="14">
    <location>
        <begin position="416"/>
        <end position="424"/>
    </location>
    <ligand>
        <name>ATP</name>
        <dbReference type="ChEBI" id="CHEBI:30616"/>
    </ligand>
</feature>
<evidence type="ECO:0000256" key="4">
    <source>
        <dbReference type="ARBA" id="ARBA00022553"/>
    </source>
</evidence>
<dbReference type="GO" id="GO:0005634">
    <property type="term" value="C:nucleus"/>
    <property type="evidence" value="ECO:0007669"/>
    <property type="project" value="UniProtKB-ARBA"/>
</dbReference>
<comment type="similarity">
    <text evidence="2 12">Belongs to the protein kinase superfamily. AGC Ser/Thr protein kinase family. S6 kinase subfamily.</text>
</comment>
<keyword evidence="7 12" id="KW-0547">Nucleotide-binding</keyword>
<keyword evidence="6" id="KW-0677">Repeat</keyword>
<keyword evidence="5 12" id="KW-0808">Transferase</keyword>
<dbReference type="Ensembl" id="ENSSTUT00000037025.1">
    <property type="protein sequence ID" value="ENSSTUP00000035431.1"/>
    <property type="gene ID" value="ENSSTUG00000014643.1"/>
</dbReference>
<feature type="binding site" evidence="14 15">
    <location>
        <position position="439"/>
    </location>
    <ligand>
        <name>ATP</name>
        <dbReference type="ChEBI" id="CHEBI:30616"/>
    </ligand>
</feature>
<feature type="active site" description="Proton acceptor" evidence="13">
    <location>
        <position position="618"/>
    </location>
</feature>
<evidence type="ECO:0000256" key="2">
    <source>
        <dbReference type="ARBA" id="ARBA00009804"/>
    </source>
</evidence>
<reference evidence="18" key="1">
    <citation type="submission" date="2025-08" db="UniProtKB">
        <authorList>
            <consortium name="Ensembl"/>
        </authorList>
    </citation>
    <scope>IDENTIFICATION</scope>
</reference>
<dbReference type="SUPFAM" id="SSF56112">
    <property type="entry name" value="Protein kinase-like (PK-like)"/>
    <property type="match status" value="2"/>
</dbReference>
<comment type="cofactor">
    <cofactor evidence="1 12">
        <name>Mg(2+)</name>
        <dbReference type="ChEBI" id="CHEBI:18420"/>
    </cofactor>
</comment>
<protein>
    <recommendedName>
        <fullName evidence="12">Ribosomal protein S6 kinase</fullName>
        <ecNumber evidence="12">2.7.11.1</ecNumber>
    </recommendedName>
</protein>
<feature type="active site" description="Proton acceptor" evidence="13">
    <location>
        <position position="161"/>
    </location>
</feature>
<dbReference type="Proteomes" id="UP000472277">
    <property type="component" value="Chromosome 25"/>
</dbReference>
<keyword evidence="19" id="KW-1185">Reference proteome</keyword>
<dbReference type="InterPro" id="IPR000961">
    <property type="entry name" value="AGC-kinase_C"/>
</dbReference>
<dbReference type="PIRSF" id="PIRSF000606">
    <property type="entry name" value="Ribsml_S6_kin_2"/>
    <property type="match status" value="1"/>
</dbReference>
<dbReference type="PROSITE" id="PS51285">
    <property type="entry name" value="AGC_KINASE_CTER"/>
    <property type="match status" value="1"/>
</dbReference>
<evidence type="ECO:0000313" key="19">
    <source>
        <dbReference type="Proteomes" id="UP000472277"/>
    </source>
</evidence>
<dbReference type="GO" id="GO:0035556">
    <property type="term" value="P:intracellular signal transduction"/>
    <property type="evidence" value="ECO:0007669"/>
    <property type="project" value="InterPro"/>
</dbReference>
<keyword evidence="9 12" id="KW-0067">ATP-binding</keyword>
<evidence type="ECO:0000259" key="17">
    <source>
        <dbReference type="PROSITE" id="PS51285"/>
    </source>
</evidence>
<evidence type="ECO:0000313" key="18">
    <source>
        <dbReference type="Ensembl" id="ENSSTUP00000035431.1"/>
    </source>
</evidence>
<feature type="binding site" evidence="14 15">
    <location>
        <position position="65"/>
    </location>
    <ligand>
        <name>ATP</name>
        <dbReference type="ChEBI" id="CHEBI:30616"/>
    </ligand>
</feature>
<organism evidence="18 19">
    <name type="scientific">Salmo trutta</name>
    <name type="common">Brown trout</name>
    <dbReference type="NCBI Taxonomy" id="8032"/>
    <lineage>
        <taxon>Eukaryota</taxon>
        <taxon>Metazoa</taxon>
        <taxon>Chordata</taxon>
        <taxon>Craniata</taxon>
        <taxon>Vertebrata</taxon>
        <taxon>Euteleostomi</taxon>
        <taxon>Actinopterygii</taxon>
        <taxon>Neopterygii</taxon>
        <taxon>Teleostei</taxon>
        <taxon>Protacanthopterygii</taxon>
        <taxon>Salmoniformes</taxon>
        <taxon>Salmonidae</taxon>
        <taxon>Salmoninae</taxon>
        <taxon>Salmo</taxon>
    </lineage>
</organism>
<feature type="domain" description="Protein kinase" evidence="16">
    <location>
        <begin position="33"/>
        <end position="300"/>
    </location>
</feature>
<sequence length="846" mass="94964">MFFHKPFRNGSHHLYHPTANLTGHVERVGIENFELLKVLGTGAYGKVFLVRKVSGHDTGQLYAMKVLKKATIVQKAKTAEHTRTERQVLEHIRQSPFLVTLHYAFQTDTKLHLILDYVNGGELFTHLVQRVRFKEQEVSLYSGEIVLALEHLHTLGIVYRDLKLENILMDSSGHIVLTDFGLSKEFDELERAYSVCGTIEYMAPEIAEGGEAGHDMAVDWWSLGVLMYELMTGGSPFTVDGDQNSHTDIAKRISKKDPPFPKDMSPLAKDLIQRLLIKDPKKRLGSGPDGADNVKKHPFYQKINWEDLAAKRLLAPFKPVIRDELDVSNFAEEFTEMDPTYSPAAMPQNCDRVFQGYSFMAPSILFKRNAVMDDTLQLCGGSRSQRPGSAAVARSAMIKDSLFYMNYEMDLKDNALGEGSFSICRQCTHKKTGQMYAVKIVSKRMEAQTQKEITALKTFFFCSLLLGHSPSVLSSWDILSLFSPPGTFSFCSLLLGNYPSDLSSWDILPLFLSSWDMFSPPGTLSLCSLLLGHSPSVLSSWDILPLFSPTGTFSFCSLLLGHSPSLHTYLVLELLRGGELLERIRRKQHFSETEASRIMRRLVSAVSHMHDVGVVHRDLKPENLLFTDESENAEIKIIDFGFARLKPPDNQLLKTPCFTLAYAAPEILKYDGYDESCDLWSLGVILYTMLSGQVPFQCQGKSLARTSAEEIMKKIKQGDFSFEGEAWRSVSQQAKDLIQELLTVDPDKRIKMCGLKYNAWLQDDSQLSSNPLMTPDILGSSTTVSVHTYVKATFNVSFIHSFRRGWHGEREGQVCVRGCCRKSWRISNIPYSVVLISSSKGDGGGG</sequence>
<dbReference type="PROSITE" id="PS50011">
    <property type="entry name" value="PROTEIN_KINASE_DOM"/>
    <property type="match status" value="2"/>
</dbReference>
<evidence type="ECO:0000256" key="13">
    <source>
        <dbReference type="PIRSR" id="PIRSR000606-50"/>
    </source>
</evidence>
<comment type="catalytic activity">
    <reaction evidence="10 12">
        <text>L-threonyl-[protein] + ATP = O-phospho-L-threonyl-[protein] + ADP + H(+)</text>
        <dbReference type="Rhea" id="RHEA:46608"/>
        <dbReference type="Rhea" id="RHEA-COMP:11060"/>
        <dbReference type="Rhea" id="RHEA-COMP:11605"/>
        <dbReference type="ChEBI" id="CHEBI:15378"/>
        <dbReference type="ChEBI" id="CHEBI:30013"/>
        <dbReference type="ChEBI" id="CHEBI:30616"/>
        <dbReference type="ChEBI" id="CHEBI:61977"/>
        <dbReference type="ChEBI" id="CHEBI:456216"/>
        <dbReference type="EC" id="2.7.11.1"/>
    </reaction>
</comment>
<dbReference type="Gene3D" id="3.30.200.20">
    <property type="entry name" value="Phosphorylase Kinase, domain 1"/>
    <property type="match status" value="2"/>
</dbReference>
<proteinExistence type="inferred from homology"/>
<evidence type="ECO:0000256" key="12">
    <source>
        <dbReference type="PIRNR" id="PIRNR000606"/>
    </source>
</evidence>
<dbReference type="InterPro" id="IPR008271">
    <property type="entry name" value="Ser/Thr_kinase_AS"/>
</dbReference>
<dbReference type="InterPro" id="IPR011009">
    <property type="entry name" value="Kinase-like_dom_sf"/>
</dbReference>
<keyword evidence="8 12" id="KW-0418">Kinase</keyword>
<evidence type="ECO:0000256" key="14">
    <source>
        <dbReference type="PIRSR" id="PIRSR000606-51"/>
    </source>
</evidence>
<keyword evidence="3 12" id="KW-0723">Serine/threonine-protein kinase</keyword>
<dbReference type="GO" id="GO:0004674">
    <property type="term" value="F:protein serine/threonine kinase activity"/>
    <property type="evidence" value="ECO:0007669"/>
    <property type="project" value="UniProtKB-KW"/>
</dbReference>
<feature type="domain" description="Protein kinase" evidence="16">
    <location>
        <begin position="410"/>
        <end position="761"/>
    </location>
</feature>
<evidence type="ECO:0000256" key="15">
    <source>
        <dbReference type="PROSITE-ProRule" id="PRU10141"/>
    </source>
</evidence>
<dbReference type="GO" id="GO:0005524">
    <property type="term" value="F:ATP binding"/>
    <property type="evidence" value="ECO:0007669"/>
    <property type="project" value="UniProtKB-UniRule"/>
</dbReference>
<evidence type="ECO:0000256" key="10">
    <source>
        <dbReference type="ARBA" id="ARBA00047899"/>
    </source>
</evidence>
<evidence type="ECO:0000256" key="1">
    <source>
        <dbReference type="ARBA" id="ARBA00001946"/>
    </source>
</evidence>
<dbReference type="GeneTree" id="ENSGT00940000156886"/>
<evidence type="ECO:0000256" key="11">
    <source>
        <dbReference type="ARBA" id="ARBA00048679"/>
    </source>
</evidence>
<evidence type="ECO:0000256" key="9">
    <source>
        <dbReference type="ARBA" id="ARBA00022840"/>
    </source>
</evidence>
<evidence type="ECO:0000256" key="8">
    <source>
        <dbReference type="ARBA" id="ARBA00022777"/>
    </source>
</evidence>
<dbReference type="PROSITE" id="PS00108">
    <property type="entry name" value="PROTEIN_KINASE_ST"/>
    <property type="match status" value="2"/>
</dbReference>
<dbReference type="InterPro" id="IPR017892">
    <property type="entry name" value="Pkinase_C"/>
</dbReference>
<dbReference type="Pfam" id="PF00069">
    <property type="entry name" value="Pkinase"/>
    <property type="match status" value="2"/>
</dbReference>
<dbReference type="SMART" id="SM00220">
    <property type="entry name" value="S_TKc"/>
    <property type="match status" value="2"/>
</dbReference>